<comment type="catalytic activity">
    <reaction evidence="5">
        <text>N(tele)-phospho-L-histidyl/L-threonyl-[pyruvate, phosphate dikinase] + ADP = N(tele)-phospho-L-histidyl/O-phospho-L-threonyl-[pyruvate, phosphate dikinase] + AMP + H(+)</text>
        <dbReference type="Rhea" id="RHEA:43692"/>
        <dbReference type="Rhea" id="RHEA-COMP:10650"/>
        <dbReference type="Rhea" id="RHEA-COMP:10651"/>
        <dbReference type="ChEBI" id="CHEBI:15378"/>
        <dbReference type="ChEBI" id="CHEBI:30013"/>
        <dbReference type="ChEBI" id="CHEBI:61977"/>
        <dbReference type="ChEBI" id="CHEBI:83586"/>
        <dbReference type="ChEBI" id="CHEBI:456215"/>
        <dbReference type="ChEBI" id="CHEBI:456216"/>
        <dbReference type="EC" id="2.7.11.32"/>
    </reaction>
</comment>
<evidence type="ECO:0000256" key="2">
    <source>
        <dbReference type="ARBA" id="ARBA00022679"/>
    </source>
</evidence>
<evidence type="ECO:0000313" key="7">
    <source>
        <dbReference type="Proteomes" id="UP000033220"/>
    </source>
</evidence>
<keyword evidence="4 5" id="KW-0418">Kinase</keyword>
<evidence type="ECO:0000256" key="1">
    <source>
        <dbReference type="ARBA" id="ARBA00022527"/>
    </source>
</evidence>
<dbReference type="HOGENOM" id="CLU_609537_0_0_5"/>
<dbReference type="KEGG" id="rpm:RSPPHO_00922"/>
<dbReference type="STRING" id="1150469.RSPPHO_00922"/>
<dbReference type="NCBIfam" id="NF003742">
    <property type="entry name" value="PRK05339.1"/>
    <property type="match status" value="1"/>
</dbReference>
<dbReference type="EC" id="2.7.11.32" evidence="5"/>
<keyword evidence="2 5" id="KW-0808">Transferase</keyword>
<comment type="function">
    <text evidence="5">Bifunctional serine/threonine kinase and phosphorylase involved in the regulation of the pyruvate, phosphate dikinase (PPDK) by catalyzing its phosphorylation/dephosphorylation.</text>
</comment>
<dbReference type="InterPro" id="IPR005177">
    <property type="entry name" value="Kinase-pyrophosphorylase"/>
</dbReference>
<keyword evidence="3 5" id="KW-0547">Nucleotide-binding</keyword>
<dbReference type="EMBL" id="HE663493">
    <property type="protein sequence ID" value="CCG07548.1"/>
    <property type="molecule type" value="Genomic_DNA"/>
</dbReference>
<dbReference type="GO" id="GO:0004674">
    <property type="term" value="F:protein serine/threonine kinase activity"/>
    <property type="evidence" value="ECO:0007669"/>
    <property type="project" value="UniProtKB-UniRule"/>
</dbReference>
<dbReference type="AlphaFoldDB" id="H6SRL9"/>
<dbReference type="EC" id="2.7.4.27" evidence="5"/>
<proteinExistence type="inferred from homology"/>
<evidence type="ECO:0000313" key="6">
    <source>
        <dbReference type="EMBL" id="CCG07548.1"/>
    </source>
</evidence>
<dbReference type="GO" id="GO:0016776">
    <property type="term" value="F:phosphotransferase activity, phosphate group as acceptor"/>
    <property type="evidence" value="ECO:0007669"/>
    <property type="project" value="UniProtKB-UniRule"/>
</dbReference>
<dbReference type="Proteomes" id="UP000033220">
    <property type="component" value="Chromosome DSM 122"/>
</dbReference>
<dbReference type="PANTHER" id="PTHR31756">
    <property type="entry name" value="PYRUVATE, PHOSPHATE DIKINASE REGULATORY PROTEIN 1, CHLOROPLASTIC"/>
    <property type="match status" value="1"/>
</dbReference>
<dbReference type="GO" id="GO:0043531">
    <property type="term" value="F:ADP binding"/>
    <property type="evidence" value="ECO:0007669"/>
    <property type="project" value="UniProtKB-UniRule"/>
</dbReference>
<dbReference type="PATRIC" id="fig|1150469.3.peg.1058"/>
<protein>
    <recommendedName>
        <fullName evidence="5">Putative pyruvate, phosphate dikinase regulatory protein</fullName>
        <shortName evidence="5">PPDK regulatory protein</shortName>
        <ecNumber evidence="5">2.7.11.32</ecNumber>
        <ecNumber evidence="5">2.7.4.27</ecNumber>
    </recommendedName>
</protein>
<name>H6SRL9_PARPM</name>
<dbReference type="GO" id="GO:0005524">
    <property type="term" value="F:ATP binding"/>
    <property type="evidence" value="ECO:0007669"/>
    <property type="project" value="InterPro"/>
</dbReference>
<dbReference type="eggNOG" id="COG1806">
    <property type="taxonomic scope" value="Bacteria"/>
</dbReference>
<dbReference type="HAMAP" id="MF_00921">
    <property type="entry name" value="PDRP"/>
    <property type="match status" value="1"/>
</dbReference>
<feature type="binding site" evidence="5">
    <location>
        <begin position="326"/>
        <end position="333"/>
    </location>
    <ligand>
        <name>ADP</name>
        <dbReference type="ChEBI" id="CHEBI:456216"/>
    </ligand>
</feature>
<evidence type="ECO:0000256" key="4">
    <source>
        <dbReference type="ARBA" id="ARBA00022777"/>
    </source>
</evidence>
<comment type="catalytic activity">
    <reaction evidence="5">
        <text>N(tele)-phospho-L-histidyl/O-phospho-L-threonyl-[pyruvate, phosphate dikinase] + phosphate + H(+) = N(tele)-phospho-L-histidyl/L-threonyl-[pyruvate, phosphate dikinase] + diphosphate</text>
        <dbReference type="Rhea" id="RHEA:43696"/>
        <dbReference type="Rhea" id="RHEA-COMP:10650"/>
        <dbReference type="Rhea" id="RHEA-COMP:10651"/>
        <dbReference type="ChEBI" id="CHEBI:15378"/>
        <dbReference type="ChEBI" id="CHEBI:30013"/>
        <dbReference type="ChEBI" id="CHEBI:33019"/>
        <dbReference type="ChEBI" id="CHEBI:43474"/>
        <dbReference type="ChEBI" id="CHEBI:61977"/>
        <dbReference type="ChEBI" id="CHEBI:83586"/>
        <dbReference type="EC" id="2.7.4.27"/>
    </reaction>
</comment>
<gene>
    <name evidence="6" type="ORF">RSPPHO_00922</name>
</gene>
<reference evidence="6 7" key="1">
    <citation type="submission" date="2012-02" db="EMBL/GenBank/DDBJ databases">
        <title>Shotgun genome sequence of Phaeospirillum photometricum DSM 122.</title>
        <authorList>
            <person name="Duquesne K."/>
            <person name="Sturgis J."/>
        </authorList>
    </citation>
    <scope>NUCLEOTIDE SEQUENCE [LARGE SCALE GENOMIC DNA]</scope>
    <source>
        <strain evidence="7">DSM122</strain>
    </source>
</reference>
<dbReference type="InterPro" id="IPR026565">
    <property type="entry name" value="PPDK_reg"/>
</dbReference>
<dbReference type="PANTHER" id="PTHR31756:SF3">
    <property type="entry name" value="PYRUVATE, PHOSPHATE DIKINASE REGULATORY PROTEIN 1, CHLOROPLASTIC"/>
    <property type="match status" value="1"/>
</dbReference>
<sequence>MPRSRNPSPSLLNTLMPLVRRSRLFHRFRFPSLNQMKGKRKGVEEVVGAGDPGDPRFPHFTPSGGGGWGKRGRVLGIERIIPLKKNKKMDQILGKTCSRIMGIKSGNPPFSPHSQGPHKGFPHGGELGREWGIGGDGFFPPPQPLGFVPVVPCFPQPPDALRPSRLPPFFQEPAAVPDASHHVHLVSDATGETLTSVIRACLVQFEGVPVVQHRWWLVRTRGQVDRMSEGIRRHPGLVMFTVVDPEIRQILEERCRELGVPTVSLLDPVMDALSRMFDFKAHRQPGLQHTLDEGYFDRIDAMQFTLALDDGQCLDRLSEADVVLVGVSRTSKTPTCMFLANKGVRAANVPLVPGMDPPKELLAVKGPLVVGLTRDPRSLSDIRRNRLRLMNEGRDTTYAELEAVEREVADARRLYTRMGWMVIDVTRRSIEEVAATIVQRLHPERVVDL</sequence>
<keyword evidence="7" id="KW-1185">Reference proteome</keyword>
<evidence type="ECO:0000256" key="5">
    <source>
        <dbReference type="HAMAP-Rule" id="MF_00921"/>
    </source>
</evidence>
<dbReference type="Pfam" id="PF03618">
    <property type="entry name" value="Kinase-PPPase"/>
    <property type="match status" value="1"/>
</dbReference>
<comment type="similarity">
    <text evidence="5">Belongs to the pyruvate, phosphate/water dikinase regulatory protein family. PDRP subfamily.</text>
</comment>
<keyword evidence="1 5" id="KW-0723">Serine/threonine-protein kinase</keyword>
<organism evidence="6 7">
    <name type="scientific">Pararhodospirillum photometricum DSM 122</name>
    <dbReference type="NCBI Taxonomy" id="1150469"/>
    <lineage>
        <taxon>Bacteria</taxon>
        <taxon>Pseudomonadati</taxon>
        <taxon>Pseudomonadota</taxon>
        <taxon>Alphaproteobacteria</taxon>
        <taxon>Rhodospirillales</taxon>
        <taxon>Rhodospirillaceae</taxon>
        <taxon>Pararhodospirillum</taxon>
    </lineage>
</organism>
<evidence type="ECO:0000256" key="3">
    <source>
        <dbReference type="ARBA" id="ARBA00022741"/>
    </source>
</evidence>
<accession>H6SRL9</accession>